<evidence type="ECO:0000256" key="2">
    <source>
        <dbReference type="SAM" id="Phobius"/>
    </source>
</evidence>
<dbReference type="InterPro" id="IPR016047">
    <property type="entry name" value="M23ase_b-sheet_dom"/>
</dbReference>
<dbReference type="EMBL" id="DVMW01000024">
    <property type="protein sequence ID" value="HIU35467.1"/>
    <property type="molecule type" value="Genomic_DNA"/>
</dbReference>
<dbReference type="InterPro" id="IPR018392">
    <property type="entry name" value="LysM"/>
</dbReference>
<keyword evidence="2" id="KW-1133">Transmembrane helix</keyword>
<name>A0A9D1IG64_9FIRM</name>
<dbReference type="Pfam" id="PF01476">
    <property type="entry name" value="LysM"/>
    <property type="match status" value="1"/>
</dbReference>
<dbReference type="InterPro" id="IPR050570">
    <property type="entry name" value="Cell_wall_metabolism_enzyme"/>
</dbReference>
<proteinExistence type="predicted"/>
<dbReference type="Pfam" id="PF01551">
    <property type="entry name" value="Peptidase_M23"/>
    <property type="match status" value="1"/>
</dbReference>
<dbReference type="SMART" id="SM01208">
    <property type="entry name" value="G5"/>
    <property type="match status" value="1"/>
</dbReference>
<dbReference type="PANTHER" id="PTHR21666:SF270">
    <property type="entry name" value="MUREIN HYDROLASE ACTIVATOR ENVC"/>
    <property type="match status" value="1"/>
</dbReference>
<protein>
    <submittedName>
        <fullName evidence="5">Peptidoglycan DD-metalloendopeptidase family protein</fullName>
    </submittedName>
</protein>
<evidence type="ECO:0000259" key="3">
    <source>
        <dbReference type="PROSITE" id="PS51109"/>
    </source>
</evidence>
<dbReference type="Pfam" id="PF07501">
    <property type="entry name" value="G5"/>
    <property type="match status" value="1"/>
</dbReference>
<keyword evidence="2" id="KW-0472">Membrane</keyword>
<keyword evidence="2" id="KW-0812">Transmembrane</keyword>
<reference evidence="5" key="1">
    <citation type="submission" date="2020-10" db="EMBL/GenBank/DDBJ databases">
        <authorList>
            <person name="Gilroy R."/>
        </authorList>
    </citation>
    <scope>NUCLEOTIDE SEQUENCE</scope>
    <source>
        <strain evidence="5">ChiGjej1B1-19959</strain>
    </source>
</reference>
<keyword evidence="1" id="KW-0732">Signal</keyword>
<dbReference type="PROSITE" id="PS51782">
    <property type="entry name" value="LYSM"/>
    <property type="match status" value="1"/>
</dbReference>
<dbReference type="SUPFAM" id="SSF51261">
    <property type="entry name" value="Duplicated hybrid motif"/>
    <property type="match status" value="1"/>
</dbReference>
<organism evidence="5 6">
    <name type="scientific">Candidatus Fimenecus excrementigallinarum</name>
    <dbReference type="NCBI Taxonomy" id="2840816"/>
    <lineage>
        <taxon>Bacteria</taxon>
        <taxon>Bacillati</taxon>
        <taxon>Bacillota</taxon>
        <taxon>Clostridia</taxon>
        <taxon>Candidatus Fimenecus</taxon>
    </lineage>
</organism>
<dbReference type="PROSITE" id="PS51109">
    <property type="entry name" value="G5"/>
    <property type="match status" value="1"/>
</dbReference>
<dbReference type="InterPro" id="IPR036779">
    <property type="entry name" value="LysM_dom_sf"/>
</dbReference>
<reference evidence="5" key="2">
    <citation type="journal article" date="2021" name="PeerJ">
        <title>Extensive microbial diversity within the chicken gut microbiome revealed by metagenomics and culture.</title>
        <authorList>
            <person name="Gilroy R."/>
            <person name="Ravi A."/>
            <person name="Getino M."/>
            <person name="Pursley I."/>
            <person name="Horton D.L."/>
            <person name="Alikhan N.F."/>
            <person name="Baker D."/>
            <person name="Gharbi K."/>
            <person name="Hall N."/>
            <person name="Watson M."/>
            <person name="Adriaenssens E.M."/>
            <person name="Foster-Nyarko E."/>
            <person name="Jarju S."/>
            <person name="Secka A."/>
            <person name="Antonio M."/>
            <person name="Oren A."/>
            <person name="Chaudhuri R.R."/>
            <person name="La Ragione R."/>
            <person name="Hildebrand F."/>
            <person name="Pallen M.J."/>
        </authorList>
    </citation>
    <scope>NUCLEOTIDE SEQUENCE</scope>
    <source>
        <strain evidence="5">ChiGjej1B1-19959</strain>
    </source>
</reference>
<evidence type="ECO:0000313" key="5">
    <source>
        <dbReference type="EMBL" id="HIU35467.1"/>
    </source>
</evidence>
<evidence type="ECO:0000256" key="1">
    <source>
        <dbReference type="ARBA" id="ARBA00022729"/>
    </source>
</evidence>
<dbReference type="InterPro" id="IPR011098">
    <property type="entry name" value="G5_dom"/>
</dbReference>
<dbReference type="GO" id="GO:0004222">
    <property type="term" value="F:metalloendopeptidase activity"/>
    <property type="evidence" value="ECO:0007669"/>
    <property type="project" value="TreeGrafter"/>
</dbReference>
<evidence type="ECO:0000313" key="6">
    <source>
        <dbReference type="Proteomes" id="UP000824071"/>
    </source>
</evidence>
<dbReference type="Gene3D" id="2.70.70.10">
    <property type="entry name" value="Glucose Permease (Domain IIA)"/>
    <property type="match status" value="1"/>
</dbReference>
<dbReference type="AlphaFoldDB" id="A0A9D1IG64"/>
<comment type="caution">
    <text evidence="5">The sequence shown here is derived from an EMBL/GenBank/DDBJ whole genome shotgun (WGS) entry which is preliminary data.</text>
</comment>
<dbReference type="Gene3D" id="3.10.350.10">
    <property type="entry name" value="LysM domain"/>
    <property type="match status" value="1"/>
</dbReference>
<gene>
    <name evidence="5" type="ORF">IAC53_02530</name>
</gene>
<dbReference type="PANTHER" id="PTHR21666">
    <property type="entry name" value="PEPTIDASE-RELATED"/>
    <property type="match status" value="1"/>
</dbReference>
<dbReference type="SMART" id="SM00257">
    <property type="entry name" value="LysM"/>
    <property type="match status" value="1"/>
</dbReference>
<feature type="transmembrane region" description="Helical" evidence="2">
    <location>
        <begin position="38"/>
        <end position="57"/>
    </location>
</feature>
<feature type="transmembrane region" description="Helical" evidence="2">
    <location>
        <begin position="106"/>
        <end position="131"/>
    </location>
</feature>
<feature type="domain" description="G5" evidence="3">
    <location>
        <begin position="343"/>
        <end position="423"/>
    </location>
</feature>
<accession>A0A9D1IG64</accession>
<dbReference type="CDD" id="cd00118">
    <property type="entry name" value="LysM"/>
    <property type="match status" value="1"/>
</dbReference>
<evidence type="ECO:0000259" key="4">
    <source>
        <dbReference type="PROSITE" id="PS51782"/>
    </source>
</evidence>
<dbReference type="CDD" id="cd12797">
    <property type="entry name" value="M23_peptidase"/>
    <property type="match status" value="1"/>
</dbReference>
<dbReference type="Gene3D" id="2.20.230.10">
    <property type="entry name" value="Resuscitation-promoting factor rpfb"/>
    <property type="match status" value="1"/>
</dbReference>
<feature type="domain" description="LysM" evidence="4">
    <location>
        <begin position="293"/>
        <end position="336"/>
    </location>
</feature>
<dbReference type="Proteomes" id="UP000824071">
    <property type="component" value="Unassembled WGS sequence"/>
</dbReference>
<dbReference type="InterPro" id="IPR011055">
    <property type="entry name" value="Dup_hybrid_motif"/>
</dbReference>
<sequence length="565" mass="61758">MLEQIYRNLYYLGLKSGYLLRDFGRWCLRQLRKPFRALWALLSAVAVMAGGFAVRAFRRFVRELRALAADVRRVQTHIFDVLKTDRKALPGLLRRYVRKAFSRHGVVLRLALNVALPVAALAVLAVTLHAISDRTLALEVRYNDTVVGYVQSEAVYLEARAQAEERLATARAVDAGGTRTENVSFAVRPVSLTQLRDATVLCDAIVEHSNLQVTNACGIYINGEFLCAVKNETDATTVFDTILDNYVAGDPDAVVGFVEDIDYVQGLYPDGSETVWDAARLSERLNSKKSAAQYYTVQAGDTLSGIAQKFGLTTAQLRAQNPSLGENIRAGQRVLITQEVNYIQVQETRTETRTVEVPYETVREETASLYSGTRRTKTRGRTGEQVVTELVTYVDGVRTSVKEVSRVTTREPVNEVIQIGTKKAYSGSYSATSYGGSLLWPAIGAYNISSGYGSRSSGYHRAIDITKSGGGSTGLPVVAAGSGRVTTAGYHSSYGYHVIINHGNGLSTLYAHMRRGSLRVSVGDQVSAGQQIGNIGSTGNVTGPHLHFEVRVNGNRVNPLPYLGR</sequence>